<gene>
    <name evidence="2" type="ORF">BDV36DRAFT_136617</name>
</gene>
<accession>A0ABQ6WQL2</accession>
<keyword evidence="1" id="KW-1133">Transmembrane helix</keyword>
<dbReference type="EMBL" id="ML735717">
    <property type="protein sequence ID" value="KAE8419384.1"/>
    <property type="molecule type" value="Genomic_DNA"/>
</dbReference>
<evidence type="ECO:0000256" key="1">
    <source>
        <dbReference type="SAM" id="Phobius"/>
    </source>
</evidence>
<sequence length="86" mass="9958">METQQHSEEGMMCVRFSVMCTTFIKILWVVDSPALLHNWDSMLVRWQTSISRQWHCLFHRGGLGFSTSLDIAKIRKFKTHSSSAPT</sequence>
<proteinExistence type="predicted"/>
<keyword evidence="3" id="KW-1185">Reference proteome</keyword>
<dbReference type="Proteomes" id="UP000325395">
    <property type="component" value="Unassembled WGS sequence"/>
</dbReference>
<evidence type="ECO:0000313" key="2">
    <source>
        <dbReference type="EMBL" id="KAE8419384.1"/>
    </source>
</evidence>
<name>A0ABQ6WQL2_9EURO</name>
<feature type="transmembrane region" description="Helical" evidence="1">
    <location>
        <begin position="12"/>
        <end position="30"/>
    </location>
</feature>
<reference evidence="2 3" key="1">
    <citation type="submission" date="2019-04" db="EMBL/GenBank/DDBJ databases">
        <authorList>
            <consortium name="DOE Joint Genome Institute"/>
            <person name="Mondo S."/>
            <person name="Kjaerbolling I."/>
            <person name="Vesth T."/>
            <person name="Frisvad J.C."/>
            <person name="Nybo J.L."/>
            <person name="Theobald S."/>
            <person name="Kildgaard S."/>
            <person name="Isbrandt T."/>
            <person name="Kuo A."/>
            <person name="Sato A."/>
            <person name="Lyhne E.K."/>
            <person name="Kogle M.E."/>
            <person name="Wiebenga A."/>
            <person name="Kun R.S."/>
            <person name="Lubbers R.J."/>
            <person name="Makela M.R."/>
            <person name="Barry K."/>
            <person name="Chovatia M."/>
            <person name="Clum A."/>
            <person name="Daum C."/>
            <person name="Haridas S."/>
            <person name="He G."/>
            <person name="LaButti K."/>
            <person name="Lipzen A."/>
            <person name="Riley R."/>
            <person name="Salamov A."/>
            <person name="Simmons B.A."/>
            <person name="Magnuson J.K."/>
            <person name="Henrissat B."/>
            <person name="Mortensen U.H."/>
            <person name="Larsen T.O."/>
            <person name="Devries R.P."/>
            <person name="Grigoriev I.V."/>
            <person name="Machida M."/>
            <person name="Baker S.E."/>
            <person name="Andersen M.R."/>
            <person name="Cantor M.N."/>
            <person name="Hua S.X."/>
        </authorList>
    </citation>
    <scope>NUCLEOTIDE SEQUENCE [LARGE SCALE GENOMIC DNA]</scope>
    <source>
        <strain evidence="2 3">CBS 117616</strain>
    </source>
</reference>
<organism evidence="2 3">
    <name type="scientific">Aspergillus pseudocaelatus</name>
    <dbReference type="NCBI Taxonomy" id="1825620"/>
    <lineage>
        <taxon>Eukaryota</taxon>
        <taxon>Fungi</taxon>
        <taxon>Dikarya</taxon>
        <taxon>Ascomycota</taxon>
        <taxon>Pezizomycotina</taxon>
        <taxon>Eurotiomycetes</taxon>
        <taxon>Eurotiomycetidae</taxon>
        <taxon>Eurotiales</taxon>
        <taxon>Aspergillaceae</taxon>
        <taxon>Aspergillus</taxon>
        <taxon>Aspergillus subgen. Circumdati</taxon>
    </lineage>
</organism>
<keyword evidence="1" id="KW-0472">Membrane</keyword>
<protein>
    <submittedName>
        <fullName evidence="2">Uncharacterized protein</fullName>
    </submittedName>
</protein>
<evidence type="ECO:0000313" key="3">
    <source>
        <dbReference type="Proteomes" id="UP000325395"/>
    </source>
</evidence>
<keyword evidence="1" id="KW-0812">Transmembrane</keyword>